<keyword evidence="1" id="KW-0472">Membrane</keyword>
<sequence>MARQEFPVVVDTALHAVLLAGAMWFWLPVLRPGPGLPEPARAVYLFLAAPSLDLAAVVLIILGDETGGLAMIVGMLPLGLVAIAVTWRWITREERLAQQQEVGA</sequence>
<feature type="transmembrane region" description="Helical" evidence="1">
    <location>
        <begin position="42"/>
        <end position="62"/>
    </location>
</feature>
<proteinExistence type="predicted"/>
<dbReference type="Proteomes" id="UP000715441">
    <property type="component" value="Unassembled WGS sequence"/>
</dbReference>
<name>A0ABX1JGW7_9PSEU</name>
<keyword evidence="1" id="KW-1133">Transmembrane helix</keyword>
<organism evidence="2 3">
    <name type="scientific">Amycolatopsis acididurans</name>
    <dbReference type="NCBI Taxonomy" id="2724524"/>
    <lineage>
        <taxon>Bacteria</taxon>
        <taxon>Bacillati</taxon>
        <taxon>Actinomycetota</taxon>
        <taxon>Actinomycetes</taxon>
        <taxon>Pseudonocardiales</taxon>
        <taxon>Pseudonocardiaceae</taxon>
        <taxon>Amycolatopsis</taxon>
    </lineage>
</organism>
<accession>A0ABX1JGW7</accession>
<evidence type="ECO:0000256" key="1">
    <source>
        <dbReference type="SAM" id="Phobius"/>
    </source>
</evidence>
<comment type="caution">
    <text evidence="2">The sequence shown here is derived from an EMBL/GenBank/DDBJ whole genome shotgun (WGS) entry which is preliminary data.</text>
</comment>
<reference evidence="2 3" key="1">
    <citation type="submission" date="2020-04" db="EMBL/GenBank/DDBJ databases">
        <title>Novel species.</title>
        <authorList>
            <person name="Teo W.F.A."/>
            <person name="Lipun K."/>
            <person name="Srisuk N."/>
            <person name="Duangmal K."/>
        </authorList>
    </citation>
    <scope>NUCLEOTIDE SEQUENCE [LARGE SCALE GENOMIC DNA]</scope>
    <source>
        <strain evidence="2 3">K13G38</strain>
    </source>
</reference>
<evidence type="ECO:0000313" key="3">
    <source>
        <dbReference type="Proteomes" id="UP000715441"/>
    </source>
</evidence>
<gene>
    <name evidence="2" type="ORF">HFP15_33540</name>
</gene>
<protein>
    <submittedName>
        <fullName evidence="2">Cytochrome c oxidase assembly protein</fullName>
    </submittedName>
</protein>
<keyword evidence="3" id="KW-1185">Reference proteome</keyword>
<keyword evidence="1" id="KW-0812">Transmembrane</keyword>
<dbReference type="EMBL" id="JAAXLS010000042">
    <property type="protein sequence ID" value="NKQ57796.1"/>
    <property type="molecule type" value="Genomic_DNA"/>
</dbReference>
<evidence type="ECO:0000313" key="2">
    <source>
        <dbReference type="EMBL" id="NKQ57796.1"/>
    </source>
</evidence>
<feature type="transmembrane region" description="Helical" evidence="1">
    <location>
        <begin position="12"/>
        <end position="30"/>
    </location>
</feature>
<feature type="transmembrane region" description="Helical" evidence="1">
    <location>
        <begin position="68"/>
        <end position="90"/>
    </location>
</feature>